<gene>
    <name evidence="5" type="ORF">CR513_00811</name>
</gene>
<proteinExistence type="predicted"/>
<feature type="compositionally biased region" description="Gly residues" evidence="4">
    <location>
        <begin position="241"/>
        <end position="258"/>
    </location>
</feature>
<evidence type="ECO:0000256" key="4">
    <source>
        <dbReference type="SAM" id="MobiDB-lite"/>
    </source>
</evidence>
<dbReference type="PANTHER" id="PTHR34451:SF7">
    <property type="entry name" value="PHD FINGER FAMILY PROTEIN"/>
    <property type="match status" value="1"/>
</dbReference>
<keyword evidence="3" id="KW-0862">Zinc</keyword>
<evidence type="ECO:0000313" key="6">
    <source>
        <dbReference type="Proteomes" id="UP000257109"/>
    </source>
</evidence>
<name>A0A371IGS6_MUCPR</name>
<dbReference type="OrthoDB" id="692041at2759"/>
<feature type="non-terminal residue" evidence="5">
    <location>
        <position position="1"/>
    </location>
</feature>
<dbReference type="GO" id="GO:0008270">
    <property type="term" value="F:zinc ion binding"/>
    <property type="evidence" value="ECO:0007669"/>
    <property type="project" value="UniProtKB-KW"/>
</dbReference>
<feature type="region of interest" description="Disordered" evidence="4">
    <location>
        <begin position="241"/>
        <end position="278"/>
    </location>
</feature>
<comment type="caution">
    <text evidence="5">The sequence shown here is derived from an EMBL/GenBank/DDBJ whole genome shotgun (WGS) entry which is preliminary data.</text>
</comment>
<dbReference type="AlphaFoldDB" id="A0A371IGS6"/>
<dbReference type="STRING" id="157652.A0A371IGS6"/>
<keyword evidence="2" id="KW-0863">Zinc-finger</keyword>
<dbReference type="EMBL" id="QJKJ01000123">
    <property type="protein sequence ID" value="RDY14164.1"/>
    <property type="molecule type" value="Genomic_DNA"/>
</dbReference>
<keyword evidence="6" id="KW-1185">Reference proteome</keyword>
<reference evidence="5" key="1">
    <citation type="submission" date="2018-05" db="EMBL/GenBank/DDBJ databases">
        <title>Draft genome of Mucuna pruriens seed.</title>
        <authorList>
            <person name="Nnadi N.E."/>
            <person name="Vos R."/>
            <person name="Hasami M.H."/>
            <person name="Devisetty U.K."/>
            <person name="Aguiy J.C."/>
        </authorList>
    </citation>
    <scope>NUCLEOTIDE SEQUENCE [LARGE SCALE GENOMIC DNA]</scope>
    <source>
        <strain evidence="5">JCA_2017</strain>
    </source>
</reference>
<keyword evidence="1" id="KW-0479">Metal-binding</keyword>
<sequence length="278" mass="29950">MEGLKGYRWDWASTEAVSSAPMNPSNCDICGATQTLSLAIHNIRHRAHNRRYCTNCVLKQHPGLFCPLCFELYDDSLLPHHRLMCVRCPSIAHRSCVFPSAITTTTVSSAPAPAFFCPTCLDADFTFFNLPDRKTGALDVQSAKVLVAAARIAAVSMSKAAAAARFDAERRAREAAVARKRAREALEHLAEILAAEQAERNEQNGVVSGGRRRSTKQVNNKTWTYVWTNLYGCTRGIGSEGGNRGGNGGSGGSCGSDGGSEDRAMGDGDGGVRLLARR</sequence>
<dbReference type="InterPro" id="IPR013083">
    <property type="entry name" value="Znf_RING/FYVE/PHD"/>
</dbReference>
<evidence type="ECO:0000256" key="3">
    <source>
        <dbReference type="ARBA" id="ARBA00022833"/>
    </source>
</evidence>
<evidence type="ECO:0000313" key="5">
    <source>
        <dbReference type="EMBL" id="RDY14164.1"/>
    </source>
</evidence>
<accession>A0A371IGS6</accession>
<dbReference type="Proteomes" id="UP000257109">
    <property type="component" value="Unassembled WGS sequence"/>
</dbReference>
<dbReference type="SUPFAM" id="SSF57903">
    <property type="entry name" value="FYVE/PHD zinc finger"/>
    <property type="match status" value="1"/>
</dbReference>
<dbReference type="Gene3D" id="3.30.40.10">
    <property type="entry name" value="Zinc/RING finger domain, C3HC4 (zinc finger)"/>
    <property type="match status" value="1"/>
</dbReference>
<evidence type="ECO:0000256" key="2">
    <source>
        <dbReference type="ARBA" id="ARBA00022771"/>
    </source>
</evidence>
<protein>
    <submittedName>
        <fullName evidence="5">Uncharacterized protein</fullName>
    </submittedName>
</protein>
<organism evidence="5 6">
    <name type="scientific">Mucuna pruriens</name>
    <name type="common">Velvet bean</name>
    <name type="synonym">Dolichos pruriens</name>
    <dbReference type="NCBI Taxonomy" id="157652"/>
    <lineage>
        <taxon>Eukaryota</taxon>
        <taxon>Viridiplantae</taxon>
        <taxon>Streptophyta</taxon>
        <taxon>Embryophyta</taxon>
        <taxon>Tracheophyta</taxon>
        <taxon>Spermatophyta</taxon>
        <taxon>Magnoliopsida</taxon>
        <taxon>eudicotyledons</taxon>
        <taxon>Gunneridae</taxon>
        <taxon>Pentapetalae</taxon>
        <taxon>rosids</taxon>
        <taxon>fabids</taxon>
        <taxon>Fabales</taxon>
        <taxon>Fabaceae</taxon>
        <taxon>Papilionoideae</taxon>
        <taxon>50 kb inversion clade</taxon>
        <taxon>NPAAA clade</taxon>
        <taxon>indigoferoid/millettioid clade</taxon>
        <taxon>Phaseoleae</taxon>
        <taxon>Mucuna</taxon>
    </lineage>
</organism>
<dbReference type="PANTHER" id="PTHR34451">
    <property type="entry name" value="PHD FINGER FAMILY PROTEIN"/>
    <property type="match status" value="1"/>
</dbReference>
<evidence type="ECO:0000256" key="1">
    <source>
        <dbReference type="ARBA" id="ARBA00022723"/>
    </source>
</evidence>
<dbReference type="InterPro" id="IPR011011">
    <property type="entry name" value="Znf_FYVE_PHD"/>
</dbReference>